<evidence type="ECO:0000313" key="2">
    <source>
        <dbReference type="Proteomes" id="UP000724874"/>
    </source>
</evidence>
<protein>
    <submittedName>
        <fullName evidence="1">Uncharacterized protein</fullName>
    </submittedName>
</protein>
<dbReference type="Proteomes" id="UP000724874">
    <property type="component" value="Unassembled WGS sequence"/>
</dbReference>
<accession>A0A9P5TK77</accession>
<gene>
    <name evidence="1" type="ORF">CPB84DRAFT_1384102</name>
</gene>
<sequence length="84" mass="9968">MHFLASSSILKASEETYINLTSFSSPRRMIPFLWDIPSLETLYLSPHEHCYFKPHRFFKHLAETWCSPFLLRMINLLSSQILHL</sequence>
<reference evidence="1" key="1">
    <citation type="submission" date="2020-11" db="EMBL/GenBank/DDBJ databases">
        <authorList>
            <consortium name="DOE Joint Genome Institute"/>
            <person name="Ahrendt S."/>
            <person name="Riley R."/>
            <person name="Andreopoulos W."/>
            <person name="LaButti K."/>
            <person name="Pangilinan J."/>
            <person name="Ruiz-duenas F.J."/>
            <person name="Barrasa J.M."/>
            <person name="Sanchez-Garcia M."/>
            <person name="Camarero S."/>
            <person name="Miyauchi S."/>
            <person name="Serrano A."/>
            <person name="Linde D."/>
            <person name="Babiker R."/>
            <person name="Drula E."/>
            <person name="Ayuso-Fernandez I."/>
            <person name="Pacheco R."/>
            <person name="Padilla G."/>
            <person name="Ferreira P."/>
            <person name="Barriuso J."/>
            <person name="Kellner H."/>
            <person name="Castanera R."/>
            <person name="Alfaro M."/>
            <person name="Ramirez L."/>
            <person name="Pisabarro A.G."/>
            <person name="Kuo A."/>
            <person name="Tritt A."/>
            <person name="Lipzen A."/>
            <person name="He G."/>
            <person name="Yan M."/>
            <person name="Ng V."/>
            <person name="Cullen D."/>
            <person name="Martin F."/>
            <person name="Rosso M.-N."/>
            <person name="Henrissat B."/>
            <person name="Hibbett D."/>
            <person name="Martinez A.T."/>
            <person name="Grigoriev I.V."/>
        </authorList>
    </citation>
    <scope>NUCLEOTIDE SEQUENCE</scope>
    <source>
        <strain evidence="1">AH 44721</strain>
    </source>
</reference>
<comment type="caution">
    <text evidence="1">The sequence shown here is derived from an EMBL/GenBank/DDBJ whole genome shotgun (WGS) entry which is preliminary data.</text>
</comment>
<dbReference type="AlphaFoldDB" id="A0A9P5TK77"/>
<dbReference type="EMBL" id="JADNYJ010000073">
    <property type="protein sequence ID" value="KAF8891101.1"/>
    <property type="molecule type" value="Genomic_DNA"/>
</dbReference>
<organism evidence="1 2">
    <name type="scientific">Gymnopilus junonius</name>
    <name type="common">Spectacular rustgill mushroom</name>
    <name type="synonym">Gymnopilus spectabilis subsp. junonius</name>
    <dbReference type="NCBI Taxonomy" id="109634"/>
    <lineage>
        <taxon>Eukaryota</taxon>
        <taxon>Fungi</taxon>
        <taxon>Dikarya</taxon>
        <taxon>Basidiomycota</taxon>
        <taxon>Agaricomycotina</taxon>
        <taxon>Agaricomycetes</taxon>
        <taxon>Agaricomycetidae</taxon>
        <taxon>Agaricales</taxon>
        <taxon>Agaricineae</taxon>
        <taxon>Hymenogastraceae</taxon>
        <taxon>Gymnopilus</taxon>
    </lineage>
</organism>
<keyword evidence="2" id="KW-1185">Reference proteome</keyword>
<proteinExistence type="predicted"/>
<name>A0A9P5TK77_GYMJU</name>
<evidence type="ECO:0000313" key="1">
    <source>
        <dbReference type="EMBL" id="KAF8891101.1"/>
    </source>
</evidence>